<gene>
    <name evidence="7" type="ORF">J0B03_08670</name>
</gene>
<evidence type="ECO:0000256" key="4">
    <source>
        <dbReference type="ARBA" id="ARBA00022763"/>
    </source>
</evidence>
<keyword evidence="8" id="KW-1185">Reference proteome</keyword>
<evidence type="ECO:0000256" key="1">
    <source>
        <dbReference type="ARBA" id="ARBA00010945"/>
    </source>
</evidence>
<dbReference type="EMBL" id="CP071444">
    <property type="protein sequence ID" value="QSX09704.1"/>
    <property type="molecule type" value="Genomic_DNA"/>
</dbReference>
<keyword evidence="2" id="KW-0515">Mutator protein</keyword>
<evidence type="ECO:0000313" key="7">
    <source>
        <dbReference type="EMBL" id="QSX09704.1"/>
    </source>
</evidence>
<dbReference type="GO" id="GO:0003684">
    <property type="term" value="F:damaged DNA binding"/>
    <property type="evidence" value="ECO:0007669"/>
    <property type="project" value="InterPro"/>
</dbReference>
<dbReference type="Proteomes" id="UP000663499">
    <property type="component" value="Chromosome"/>
</dbReference>
<dbReference type="AlphaFoldDB" id="A0A974XH05"/>
<dbReference type="Pfam" id="PF00817">
    <property type="entry name" value="IMS"/>
    <property type="match status" value="1"/>
</dbReference>
<dbReference type="Pfam" id="PF11799">
    <property type="entry name" value="IMS_C"/>
    <property type="match status" value="1"/>
</dbReference>
<dbReference type="KEGG" id="alka:J0B03_08670"/>
<name>A0A974XH05_9FIRM</name>
<dbReference type="InterPro" id="IPR043128">
    <property type="entry name" value="Rev_trsase/Diguanyl_cyclase"/>
</dbReference>
<dbReference type="PANTHER" id="PTHR11076">
    <property type="entry name" value="DNA REPAIR POLYMERASE UMUC / TRANSFERASE FAMILY MEMBER"/>
    <property type="match status" value="1"/>
</dbReference>
<keyword evidence="4" id="KW-0227">DNA damage</keyword>
<dbReference type="InterPro" id="IPR001126">
    <property type="entry name" value="UmuC"/>
</dbReference>
<dbReference type="InterPro" id="IPR050116">
    <property type="entry name" value="DNA_polymerase-Y"/>
</dbReference>
<evidence type="ECO:0000256" key="5">
    <source>
        <dbReference type="ARBA" id="ARBA00022932"/>
    </source>
</evidence>
<dbReference type="GO" id="GO:0042276">
    <property type="term" value="P:error-prone translesion synthesis"/>
    <property type="evidence" value="ECO:0007669"/>
    <property type="project" value="TreeGrafter"/>
</dbReference>
<evidence type="ECO:0000259" key="6">
    <source>
        <dbReference type="PROSITE" id="PS50173"/>
    </source>
</evidence>
<protein>
    <submittedName>
        <fullName evidence="7">DNA polymerase IV</fullName>
    </submittedName>
</protein>
<dbReference type="Gene3D" id="3.40.1170.60">
    <property type="match status" value="1"/>
</dbReference>
<accession>A0A974XH05</accession>
<evidence type="ECO:0000313" key="8">
    <source>
        <dbReference type="Proteomes" id="UP000663499"/>
    </source>
</evidence>
<dbReference type="InterPro" id="IPR022880">
    <property type="entry name" value="DNApol_IV"/>
</dbReference>
<dbReference type="Gene3D" id="1.10.150.20">
    <property type="entry name" value="5' to 3' exonuclease, C-terminal subdomain"/>
    <property type="match status" value="1"/>
</dbReference>
<keyword evidence="3" id="KW-0548">Nucleotidyltransferase</keyword>
<keyword evidence="5" id="KW-0808">Transferase</keyword>
<reference evidence="7" key="1">
    <citation type="submission" date="2021-03" db="EMBL/GenBank/DDBJ databases">
        <title>Alkalibacter marinus sp. nov., isolated from tidal flat sediment.</title>
        <authorList>
            <person name="Namirimu T."/>
            <person name="Yang J.-A."/>
            <person name="Yang S.-H."/>
            <person name="Kim Y.-J."/>
            <person name="Kwon K.K."/>
        </authorList>
    </citation>
    <scope>NUCLEOTIDE SEQUENCE</scope>
    <source>
        <strain evidence="7">ES005</strain>
    </source>
</reference>
<evidence type="ECO:0000256" key="2">
    <source>
        <dbReference type="ARBA" id="ARBA00022457"/>
    </source>
</evidence>
<dbReference type="InterPro" id="IPR043502">
    <property type="entry name" value="DNA/RNA_pol_sf"/>
</dbReference>
<dbReference type="PANTHER" id="PTHR11076:SF35">
    <property type="entry name" value="DNA REPAIR PROTEIN HOMOLOG YOBH"/>
    <property type="match status" value="1"/>
</dbReference>
<dbReference type="SUPFAM" id="SSF56672">
    <property type="entry name" value="DNA/RNA polymerases"/>
    <property type="match status" value="1"/>
</dbReference>
<dbReference type="GO" id="GO:0009432">
    <property type="term" value="P:SOS response"/>
    <property type="evidence" value="ECO:0007669"/>
    <property type="project" value="TreeGrafter"/>
</dbReference>
<dbReference type="SUPFAM" id="SSF100879">
    <property type="entry name" value="Lesion bypass DNA polymerase (Y-family), little finger domain"/>
    <property type="match status" value="1"/>
</dbReference>
<keyword evidence="5" id="KW-0239">DNA-directed DNA polymerase</keyword>
<dbReference type="Gene3D" id="3.30.70.270">
    <property type="match status" value="1"/>
</dbReference>
<dbReference type="GO" id="GO:0003887">
    <property type="term" value="F:DNA-directed DNA polymerase activity"/>
    <property type="evidence" value="ECO:0007669"/>
    <property type="project" value="UniProtKB-KW"/>
</dbReference>
<sequence>MLNPSLRGKAVAVCGSTQERHGIVLAKSELAKKAGIKTGMVNWEARQKCPDLIVVPPQYDQYLKYSKLTQEIYRRFTDKVEPFGMDECWLDVTESVGIFGSGMDIAREIKETVKKELGLTVSIGLSFNKIFAKLGSDMKKPDAITVVDEGTFREKVWPLPVDELIYVGRSTRNKLAKYGICTIGQLARADAELLQRVLGKNGIRIWIYANGRDISRVMETGWESPVKSIGHGITCTADLKNDLEVWKVLLELSQDVGHRLRTHELCAGGVELTVKDSGLHARQFQTRLAVPTQSPMEIGKTAKILFEKNHHWEMTVRAVTVRAINLMDWNDPRQIHLLDDMAKRQKQERLEDAVEEIRRRFGKRAVHSALLMGDIKIPDSKIHQVVLPGMMHE</sequence>
<proteinExistence type="inferred from homology"/>
<evidence type="ECO:0000256" key="3">
    <source>
        <dbReference type="ARBA" id="ARBA00022695"/>
    </source>
</evidence>
<dbReference type="Gene3D" id="3.30.1490.100">
    <property type="entry name" value="DNA polymerase, Y-family, little finger domain"/>
    <property type="match status" value="1"/>
</dbReference>
<dbReference type="InterPro" id="IPR017961">
    <property type="entry name" value="DNA_pol_Y-fam_little_finger"/>
</dbReference>
<dbReference type="GO" id="GO:0006281">
    <property type="term" value="P:DNA repair"/>
    <property type="evidence" value="ECO:0007669"/>
    <property type="project" value="InterPro"/>
</dbReference>
<dbReference type="PROSITE" id="PS50173">
    <property type="entry name" value="UMUC"/>
    <property type="match status" value="1"/>
</dbReference>
<dbReference type="GO" id="GO:0005829">
    <property type="term" value="C:cytosol"/>
    <property type="evidence" value="ECO:0007669"/>
    <property type="project" value="TreeGrafter"/>
</dbReference>
<comment type="similarity">
    <text evidence="1">Belongs to the DNA polymerase type-Y family.</text>
</comment>
<feature type="domain" description="UmuC" evidence="6">
    <location>
        <begin position="1"/>
        <end position="168"/>
    </location>
</feature>
<dbReference type="InterPro" id="IPR036775">
    <property type="entry name" value="DNA_pol_Y-fam_lit_finger_sf"/>
</dbReference>
<organism evidence="7 8">
    <name type="scientific">Alkalibacter rhizosphaerae</name>
    <dbReference type="NCBI Taxonomy" id="2815577"/>
    <lineage>
        <taxon>Bacteria</taxon>
        <taxon>Bacillati</taxon>
        <taxon>Bacillota</taxon>
        <taxon>Clostridia</taxon>
        <taxon>Eubacteriales</taxon>
        <taxon>Eubacteriaceae</taxon>
        <taxon>Alkalibacter</taxon>
    </lineage>
</organism>
<dbReference type="CDD" id="cd03586">
    <property type="entry name" value="PolY_Pol_IV_kappa"/>
    <property type="match status" value="1"/>
</dbReference>